<dbReference type="SUPFAM" id="SSF52980">
    <property type="entry name" value="Restriction endonuclease-like"/>
    <property type="match status" value="1"/>
</dbReference>
<evidence type="ECO:0000313" key="2">
    <source>
        <dbReference type="EMBL" id="EEF26218.1"/>
    </source>
</evidence>
<sequence>MTEVFDAAPALRRWLIALAGPSPSAKLSYDACFEILHDPSATYHLVARLVFTLNTFGDFHLVWAASHTMESVLLDERITAWGSRRPWLENIGHGLALRSEPLDMSAPLDDIREFWRIGLEIDDLLDAGPRFAPHDFPVPFATVSKAFESVKLDGTVDDAETTISRLLAEAQSARLWSIPWGARVEIAFGPFVAMRIFEDDGEFSCHFLDAEDRYFHVAVGLVGEPPRASSKRVYRVLDGAEISENEDAEASLRLVAAAVVRDFVVVERRESVFSARNFRKRIRGRDVRTVIYLPRVRYDRVKPEALTHSGPGATGERAMHQVAPHLRRAQKPTNEQLLLAKQYGFHVPEGFTFVRGHDRGGLAEADRVRVYRSRSASQMIFTEMTTAPAGTRPAWFDFEKDCLTILEKRGLRVIHQATNRDGDGGVDLYATAPDGACWVIQCKCWAAHRKVGPEVVRELAGAIQLAAKGATEAARGMLITTSSFTSGAVESALALGYELIDGQQFASLAAAE</sequence>
<dbReference type="InterPro" id="IPR052906">
    <property type="entry name" value="Type_IV_Methyl-Rstrct_Enzyme"/>
</dbReference>
<dbReference type="Gene3D" id="3.40.1350.10">
    <property type="match status" value="1"/>
</dbReference>
<dbReference type="PANTHER" id="PTHR30015">
    <property type="entry name" value="MRR RESTRICTION SYSTEM PROTEIN"/>
    <property type="match status" value="1"/>
</dbReference>
<dbReference type="AlphaFoldDB" id="B9TD46"/>
<dbReference type="GO" id="GO:0003677">
    <property type="term" value="F:DNA binding"/>
    <property type="evidence" value="ECO:0007669"/>
    <property type="project" value="InterPro"/>
</dbReference>
<dbReference type="InterPro" id="IPR007560">
    <property type="entry name" value="Restrct_endonuc_IV_Mrr"/>
</dbReference>
<reference evidence="3" key="1">
    <citation type="journal article" date="2010" name="Nat. Biotechnol.">
        <title>Draft genome sequence of the oilseed species Ricinus communis.</title>
        <authorList>
            <person name="Chan A.P."/>
            <person name="Crabtree J."/>
            <person name="Zhao Q."/>
            <person name="Lorenzi H."/>
            <person name="Orvis J."/>
            <person name="Puiu D."/>
            <person name="Melake-Berhan A."/>
            <person name="Jones K.M."/>
            <person name="Redman J."/>
            <person name="Chen G."/>
            <person name="Cahoon E.B."/>
            <person name="Gedil M."/>
            <person name="Stanke M."/>
            <person name="Haas B.J."/>
            <person name="Wortman J.R."/>
            <person name="Fraser-Liggett C.M."/>
            <person name="Ravel J."/>
            <person name="Rabinowicz P.D."/>
        </authorList>
    </citation>
    <scope>NUCLEOTIDE SEQUENCE [LARGE SCALE GENOMIC DNA]</scope>
    <source>
        <strain evidence="3">cv. Hale</strain>
    </source>
</reference>
<evidence type="ECO:0000259" key="1">
    <source>
        <dbReference type="Pfam" id="PF04471"/>
    </source>
</evidence>
<feature type="domain" description="Restriction endonuclease type IV Mrr" evidence="1">
    <location>
        <begin position="395"/>
        <end position="508"/>
    </location>
</feature>
<keyword evidence="3" id="KW-1185">Reference proteome</keyword>
<gene>
    <name evidence="2" type="ORF">RCOM_1953210</name>
</gene>
<dbReference type="Pfam" id="PF04471">
    <property type="entry name" value="Mrr_cat"/>
    <property type="match status" value="1"/>
</dbReference>
<organism evidence="2 3">
    <name type="scientific">Ricinus communis</name>
    <name type="common">Castor bean</name>
    <dbReference type="NCBI Taxonomy" id="3988"/>
    <lineage>
        <taxon>Eukaryota</taxon>
        <taxon>Viridiplantae</taxon>
        <taxon>Streptophyta</taxon>
        <taxon>Embryophyta</taxon>
        <taxon>Tracheophyta</taxon>
        <taxon>Spermatophyta</taxon>
        <taxon>Magnoliopsida</taxon>
        <taxon>eudicotyledons</taxon>
        <taxon>Gunneridae</taxon>
        <taxon>Pentapetalae</taxon>
        <taxon>rosids</taxon>
        <taxon>fabids</taxon>
        <taxon>Malpighiales</taxon>
        <taxon>Euphorbiaceae</taxon>
        <taxon>Acalyphoideae</taxon>
        <taxon>Acalypheae</taxon>
        <taxon>Ricinus</taxon>
    </lineage>
</organism>
<dbReference type="GO" id="GO:0006281">
    <property type="term" value="P:DNA repair"/>
    <property type="evidence" value="ECO:0007669"/>
    <property type="project" value="UniProtKB-ARBA"/>
</dbReference>
<dbReference type="EMBL" id="EQ977871">
    <property type="protein sequence ID" value="EEF26218.1"/>
    <property type="molecule type" value="Genomic_DNA"/>
</dbReference>
<dbReference type="InParanoid" id="B9TD46"/>
<protein>
    <recommendedName>
        <fullName evidence="1">Restriction endonuclease type IV Mrr domain-containing protein</fullName>
    </recommendedName>
</protein>
<dbReference type="Proteomes" id="UP000008311">
    <property type="component" value="Unassembled WGS sequence"/>
</dbReference>
<dbReference type="GO" id="GO:0015666">
    <property type="term" value="F:restriction endodeoxyribonuclease activity"/>
    <property type="evidence" value="ECO:0000318"/>
    <property type="project" value="GO_Central"/>
</dbReference>
<dbReference type="PANTHER" id="PTHR30015:SF7">
    <property type="entry name" value="TYPE IV METHYL-DIRECTED RESTRICTION ENZYME ECOKMRR"/>
    <property type="match status" value="1"/>
</dbReference>
<name>B9TD46_RICCO</name>
<proteinExistence type="predicted"/>
<dbReference type="InterPro" id="IPR011856">
    <property type="entry name" value="tRNA_endonuc-like_dom_sf"/>
</dbReference>
<evidence type="ECO:0000313" key="3">
    <source>
        <dbReference type="Proteomes" id="UP000008311"/>
    </source>
</evidence>
<dbReference type="InterPro" id="IPR011335">
    <property type="entry name" value="Restrct_endonuc-II-like"/>
</dbReference>
<dbReference type="GO" id="GO:0009307">
    <property type="term" value="P:DNA restriction-modification system"/>
    <property type="evidence" value="ECO:0007669"/>
    <property type="project" value="InterPro"/>
</dbReference>
<accession>B9TD46</accession>